<feature type="compositionally biased region" description="Basic and acidic residues" evidence="1">
    <location>
        <begin position="156"/>
        <end position="166"/>
    </location>
</feature>
<evidence type="ECO:0000256" key="1">
    <source>
        <dbReference type="SAM" id="MobiDB-lite"/>
    </source>
</evidence>
<evidence type="ECO:0000313" key="3">
    <source>
        <dbReference type="Proteomes" id="UP000601435"/>
    </source>
</evidence>
<dbReference type="Proteomes" id="UP000601435">
    <property type="component" value="Unassembled WGS sequence"/>
</dbReference>
<gene>
    <name evidence="2" type="ORF">SNEC2469_LOCUS17390</name>
</gene>
<organism evidence="2 3">
    <name type="scientific">Symbiodinium necroappetens</name>
    <dbReference type="NCBI Taxonomy" id="1628268"/>
    <lineage>
        <taxon>Eukaryota</taxon>
        <taxon>Sar</taxon>
        <taxon>Alveolata</taxon>
        <taxon>Dinophyceae</taxon>
        <taxon>Suessiales</taxon>
        <taxon>Symbiodiniaceae</taxon>
        <taxon>Symbiodinium</taxon>
    </lineage>
</organism>
<accession>A0A812V2Y0</accession>
<keyword evidence="3" id="KW-1185">Reference proteome</keyword>
<reference evidence="2" key="1">
    <citation type="submission" date="2021-02" db="EMBL/GenBank/DDBJ databases">
        <authorList>
            <person name="Dougan E. K."/>
            <person name="Rhodes N."/>
            <person name="Thang M."/>
            <person name="Chan C."/>
        </authorList>
    </citation>
    <scope>NUCLEOTIDE SEQUENCE</scope>
</reference>
<evidence type="ECO:0000313" key="2">
    <source>
        <dbReference type="EMBL" id="CAE7611400.1"/>
    </source>
</evidence>
<proteinExistence type="predicted"/>
<sequence>MMQVPLRRLAQTFALDSTQLAAQWLDFRDRARYHAGIKECTNLQAWQAALLETRQRPETNARHPQTALASALARYAATSISDSGIERLFSRSDACIPQSAHGLSSHAESIRVTLLKLKQSDFLELAPAFSATWQQWFRHSVRQGSFARIDKHRPKPTKETGSEGKSTHQSFLKKRKAALSVALEKQPQNPIDWDPENLPIGAWTDGHEKEAEFQDLKKRKRQMEALWAGSLLEEEVSLQLLVDASAEQKKMDISRRKRRRQEAQVKERISAGEVPRCCDFAGMTIYVQDADRTPGMDEQMRRCNWSFTDDAAAACDVFLHNMVGMGSLPSVVVWAAALQGAWVLLPEWACKDAEHYEGPCIKFVPAVTTKRWFWISPAFSGERPDVAECLRQAASRQGSKWTMIDDVEAWALRKQAAQEKQNSAAVIALVTDEETTQFQDVPHVFGASGFFSFACKVDSSRSRLALAGQ</sequence>
<feature type="region of interest" description="Disordered" evidence="1">
    <location>
        <begin position="148"/>
        <end position="170"/>
    </location>
</feature>
<comment type="caution">
    <text evidence="2">The sequence shown here is derived from an EMBL/GenBank/DDBJ whole genome shotgun (WGS) entry which is preliminary data.</text>
</comment>
<protein>
    <submittedName>
        <fullName evidence="2">Uncharacterized protein</fullName>
    </submittedName>
</protein>
<name>A0A812V2Y0_9DINO</name>
<dbReference type="EMBL" id="CAJNJA010028772">
    <property type="protein sequence ID" value="CAE7611400.1"/>
    <property type="molecule type" value="Genomic_DNA"/>
</dbReference>
<dbReference type="AlphaFoldDB" id="A0A812V2Y0"/>
<dbReference type="OrthoDB" id="10276416at2759"/>